<proteinExistence type="predicted"/>
<dbReference type="GO" id="GO:1990444">
    <property type="term" value="F:F-box domain binding"/>
    <property type="evidence" value="ECO:0007669"/>
    <property type="project" value="TreeGrafter"/>
</dbReference>
<dbReference type="RefSeq" id="XP_049266328.1">
    <property type="nucleotide sequence ID" value="XM_049407412.1"/>
</dbReference>
<evidence type="ECO:0000313" key="2">
    <source>
        <dbReference type="Proteomes" id="UP000694255"/>
    </source>
</evidence>
<comment type="caution">
    <text evidence="1">The sequence shown here is derived from an EMBL/GenBank/DDBJ whole genome shotgun (WGS) entry which is preliminary data.</text>
</comment>
<keyword evidence="2" id="KW-1185">Reference proteome</keyword>
<dbReference type="EMBL" id="JAGSYN010000043">
    <property type="protein sequence ID" value="KAG7666096.1"/>
    <property type="molecule type" value="Genomic_DNA"/>
</dbReference>
<dbReference type="InterPro" id="IPR052449">
    <property type="entry name" value="STYX-Interacting_Phosphatase"/>
</dbReference>
<dbReference type="AlphaFoldDB" id="A0A8J5QJX5"/>
<dbReference type="Proteomes" id="UP000694255">
    <property type="component" value="Unassembled WGS sequence"/>
</dbReference>
<protein>
    <submittedName>
        <fullName evidence="1">Uncharacterized protein</fullName>
    </submittedName>
</protein>
<dbReference type="GO" id="GO:0062026">
    <property type="term" value="P:negative regulation of SCF-dependent proteasomal ubiquitin-dependent catabolic process"/>
    <property type="evidence" value="ECO:0007669"/>
    <property type="project" value="TreeGrafter"/>
</dbReference>
<accession>A0A8J5QJX5</accession>
<dbReference type="PANTHER" id="PTHR46588">
    <property type="entry name" value="SERINE/THREONINE/TYROSINE-INTERACTING PROTEIN"/>
    <property type="match status" value="1"/>
</dbReference>
<dbReference type="GO" id="GO:0005654">
    <property type="term" value="C:nucleoplasm"/>
    <property type="evidence" value="ECO:0007669"/>
    <property type="project" value="TreeGrafter"/>
</dbReference>
<gene>
    <name evidence="1" type="ORF">J8A68_000352</name>
</gene>
<organism evidence="1 2">
    <name type="scientific">[Candida] subhashii</name>
    <dbReference type="NCBI Taxonomy" id="561895"/>
    <lineage>
        <taxon>Eukaryota</taxon>
        <taxon>Fungi</taxon>
        <taxon>Dikarya</taxon>
        <taxon>Ascomycota</taxon>
        <taxon>Saccharomycotina</taxon>
        <taxon>Pichiomycetes</taxon>
        <taxon>Debaryomycetaceae</taxon>
        <taxon>Spathaspora</taxon>
    </lineage>
</organism>
<dbReference type="GeneID" id="73467153"/>
<dbReference type="GO" id="GO:0070372">
    <property type="term" value="P:regulation of ERK1 and ERK2 cascade"/>
    <property type="evidence" value="ECO:0007669"/>
    <property type="project" value="TreeGrafter"/>
</dbReference>
<name>A0A8J5QJX5_9ASCO</name>
<reference evidence="1 2" key="1">
    <citation type="journal article" date="2021" name="DNA Res.">
        <title>Genome analysis of Candida subhashii reveals its hybrid nature and dual mitochondrial genome conformations.</title>
        <authorList>
            <person name="Mixao V."/>
            <person name="Hegedusova E."/>
            <person name="Saus E."/>
            <person name="Pryszcz L.P."/>
            <person name="Cillingova A."/>
            <person name="Nosek J."/>
            <person name="Gabaldon T."/>
        </authorList>
    </citation>
    <scope>NUCLEOTIDE SEQUENCE [LARGE SCALE GENOMIC DNA]</scope>
    <source>
        <strain evidence="1 2">CBS 10753</strain>
    </source>
</reference>
<dbReference type="GO" id="GO:0005737">
    <property type="term" value="C:cytoplasm"/>
    <property type="evidence" value="ECO:0007669"/>
    <property type="project" value="TreeGrafter"/>
</dbReference>
<evidence type="ECO:0000313" key="1">
    <source>
        <dbReference type="EMBL" id="KAG7666096.1"/>
    </source>
</evidence>
<dbReference type="PANTHER" id="PTHR46588:SF1">
    <property type="entry name" value="SERINE_THREONINE_TYROSINE-INTERACTING PROTEIN"/>
    <property type="match status" value="1"/>
</dbReference>
<sequence length="272" mass="31753">MNYNNNSIFFNPDTPQEICPSIWLGPYNSLLDHEYMLRNNIKIIINCGSTLKFLDLIENSRDVQISSDVILLSLDPAFDCQHELVYKFNRKFNRILQNYLDSFYKNNPKASNSMYQLPHSSIDLTTPIISGSNLKLQFFNLVRLMSLFKVINLDLQILVVSEDGNKNLSTGLIIAYLMDCYRYNLPNSFRLIQSRRPSIHELNNNYYEDLLIIENLKKFYIENCEIKQQSNPILTNNYKLKRSNDSADTPDEDEMIDEILVGGGDRKRRFVH</sequence>
<dbReference type="OrthoDB" id="4002732at2759"/>